<dbReference type="Gene3D" id="3.40.1090.10">
    <property type="entry name" value="Cytosolic phospholipase A2 catalytic domain"/>
    <property type="match status" value="1"/>
</dbReference>
<dbReference type="Pfam" id="PF01734">
    <property type="entry name" value="Patatin"/>
    <property type="match status" value="1"/>
</dbReference>
<keyword evidence="2" id="KW-0677">Repeat</keyword>
<comment type="similarity">
    <text evidence="7">Belongs to the patatin family.</text>
</comment>
<feature type="compositionally biased region" description="Low complexity" evidence="8">
    <location>
        <begin position="1050"/>
        <end position="1061"/>
    </location>
</feature>
<name>A0ABD1ZP81_9MARC</name>
<evidence type="ECO:0000259" key="9">
    <source>
        <dbReference type="PROSITE" id="PS51635"/>
    </source>
</evidence>
<sequence>MSWTLGGWKRQADVFHLILGYGDEESGGVDDLPLRLKTVGQPLADLKFPLGGPADLLAACKYKIQLDWTAGDDEDQVALKLQSQLMVTLPLPHDEVAVHLLQPSGTDEFEETVVAESEAYPAERVEPDIRVRLNVYKTSEHLKLVSLSRTVGSGPSVDGLGVLHRILAKFAIPSAPEEVPELTERYRFLSVLNLSNCSLIGLPIELASVPSLQRLYLDNNKITVLPSELGQLIHLKVLRADNNLLTSVPVELRQCLDLVELSLEYNKLVRPLLDFRSMSELLVLRLFGNPLEFLPEILPCTKLRHLSLANVRIEADDTLMNINVEVEGVDSTSYFASSKHKLSAFFSLIFRFSSCQHPLLASALAKITQDNSNRAAIGKDESAVRQLLSMILSDNRHVVEQACIALSALAVDTTLVLRLMRADVVQAIEFVLRSSTTELLISVLKVVVNIAFTSDAVAAKVLTKDIFKRLKALCSHQNSEVQRQSLLAIGNLAFSWENRRTLVASESLREMLLRLCGGQDTRVSKAAARALAILGENEYLRRAVKGKPVAKRGLRILTMDGGGMRGLATVEMLRKMEKYTGKRIHEMFDLICGTSTGGMLAVALGIKQMTLDQCEEIYKTLGKLVFAEPSPKENEAVTWREKIDSLYKSSSQSFRVVVHGSKHNADEFERLLKEMCADEDGDLLIESAARKEVPKVFVVSTIVSIVPAQPFVFRNYQYPPGTPETAPWTTDGPAASVSGTPATAVPLTTPVGPRRTAFMGSCKHFVWQAIRASSAAPYYLDDYASEGNRWQDGAIVANNPTIIALREAQLLWPDVPIGCLISLGCGNVPSKPRGKGGWRYLDTGQVLIESACSVERAEEALDALLPLADGIRYFRFNPVDDRCGMELDETDPVVWDKLESATREYLEANDVYIQEACDALEPPSQSEDAWYERYKSGRISASGKPVNKGSGDVTALGWRRRVLLAEVLRSPDLIKPFRHTRALEAYCDRYNIKLEHLNANPATSSINTGPTPPYHSPSFTGSFPASPLMYSPEPSFLLQGKLEKLPLLNLDGGHDPSSYSPPSSPPKGPRELSGPVLVLQEKLRSSPQLGIVHLALHCDQLGLIMSWKSDIISVAEPGEMAEGFLQTVVASMRITSTSKARKKRGSQPPKFSSLSSLVASCPRFMIGGALHRFMGRHTQVLPDGQEVGSYLFRRTLPASHLLPDDVRWMVGGWRDRIVICTGRYGPPAALVKAFLDSGAKAVIAPSADPPEVHRNIIDGKVGDNEGVDNDDGRFVIEDEEEEEEAEPSSPGSDWEDSDLDRLDSSFESQEREEKDLASFVSTLYDALFRDGLGAEAALEHALEAHVKQQYRCHLPQLF</sequence>
<organism evidence="10 11">
    <name type="scientific">Riccia fluitans</name>
    <dbReference type="NCBI Taxonomy" id="41844"/>
    <lineage>
        <taxon>Eukaryota</taxon>
        <taxon>Viridiplantae</taxon>
        <taxon>Streptophyta</taxon>
        <taxon>Embryophyta</taxon>
        <taxon>Marchantiophyta</taxon>
        <taxon>Marchantiopsida</taxon>
        <taxon>Marchantiidae</taxon>
        <taxon>Marchantiales</taxon>
        <taxon>Ricciaceae</taxon>
        <taxon>Riccia</taxon>
    </lineage>
</organism>
<evidence type="ECO:0000313" key="11">
    <source>
        <dbReference type="Proteomes" id="UP001605036"/>
    </source>
</evidence>
<evidence type="ECO:0000256" key="8">
    <source>
        <dbReference type="SAM" id="MobiDB-lite"/>
    </source>
</evidence>
<dbReference type="GO" id="GO:0016787">
    <property type="term" value="F:hydrolase activity"/>
    <property type="evidence" value="ECO:0007669"/>
    <property type="project" value="UniProtKB-UniRule"/>
</dbReference>
<comment type="domain">
    <text evidence="7">The nitrogen atoms of the two glycine residues in the GGXR motif define the oxyanion hole, and stabilize the oxyanion that forms during the nucleophilic attack by the catalytic serine during substrate cleavage.</text>
</comment>
<dbReference type="InterPro" id="IPR045217">
    <property type="entry name" value="PNPLA8-like"/>
</dbReference>
<comment type="function">
    <text evidence="7">Lipolytic acyl hydrolase (LAH).</text>
</comment>
<dbReference type="CDD" id="cd07211">
    <property type="entry name" value="Pat_PNPLA8"/>
    <property type="match status" value="1"/>
</dbReference>
<evidence type="ECO:0000256" key="3">
    <source>
        <dbReference type="ARBA" id="ARBA00022801"/>
    </source>
</evidence>
<evidence type="ECO:0000256" key="4">
    <source>
        <dbReference type="ARBA" id="ARBA00022963"/>
    </source>
</evidence>
<evidence type="ECO:0000256" key="2">
    <source>
        <dbReference type="ARBA" id="ARBA00022737"/>
    </source>
</evidence>
<dbReference type="GO" id="GO:0016042">
    <property type="term" value="P:lipid catabolic process"/>
    <property type="evidence" value="ECO:0007669"/>
    <property type="project" value="UniProtKB-UniRule"/>
</dbReference>
<dbReference type="Gene3D" id="3.80.10.10">
    <property type="entry name" value="Ribonuclease Inhibitor"/>
    <property type="match status" value="1"/>
</dbReference>
<dbReference type="InterPro" id="IPR003591">
    <property type="entry name" value="Leu-rich_rpt_typical-subtyp"/>
</dbReference>
<dbReference type="EC" id="3.1.1.-" evidence="7"/>
<dbReference type="SMART" id="SM00369">
    <property type="entry name" value="LRR_TYP"/>
    <property type="match status" value="3"/>
</dbReference>
<protein>
    <recommendedName>
        <fullName evidence="7">Patatin</fullName>
        <ecNumber evidence="7">3.1.1.-</ecNumber>
    </recommendedName>
</protein>
<gene>
    <name evidence="10" type="ORF">R1flu_021393</name>
</gene>
<accession>A0ABD1ZP81</accession>
<feature type="domain" description="PNPLA" evidence="9">
    <location>
        <begin position="557"/>
        <end position="805"/>
    </location>
</feature>
<reference evidence="10 11" key="1">
    <citation type="submission" date="2024-09" db="EMBL/GenBank/DDBJ databases">
        <title>Chromosome-scale assembly of Riccia fluitans.</title>
        <authorList>
            <person name="Paukszto L."/>
            <person name="Sawicki J."/>
            <person name="Karawczyk K."/>
            <person name="Piernik-Szablinska J."/>
            <person name="Szczecinska M."/>
            <person name="Mazdziarz M."/>
        </authorList>
    </citation>
    <scope>NUCLEOTIDE SEQUENCE [LARGE SCALE GENOMIC DNA]</scope>
    <source>
        <strain evidence="10">Rf_01</strain>
        <tissue evidence="10">Aerial parts of the thallus</tissue>
    </source>
</reference>
<keyword evidence="3 6" id="KW-0378">Hydrolase</keyword>
<dbReference type="SUPFAM" id="SSF52151">
    <property type="entry name" value="FabD/lysophospholipase-like"/>
    <property type="match status" value="1"/>
</dbReference>
<evidence type="ECO:0000256" key="1">
    <source>
        <dbReference type="ARBA" id="ARBA00022614"/>
    </source>
</evidence>
<evidence type="ECO:0000256" key="6">
    <source>
        <dbReference type="PROSITE-ProRule" id="PRU01161"/>
    </source>
</evidence>
<evidence type="ECO:0000256" key="7">
    <source>
        <dbReference type="RuleBase" id="RU361262"/>
    </source>
</evidence>
<dbReference type="SUPFAM" id="SSF52058">
    <property type="entry name" value="L domain-like"/>
    <property type="match status" value="1"/>
</dbReference>
<feature type="region of interest" description="Disordered" evidence="8">
    <location>
        <begin position="1050"/>
        <end position="1073"/>
    </location>
</feature>
<dbReference type="InterPro" id="IPR016035">
    <property type="entry name" value="Acyl_Trfase/lysoPLipase"/>
</dbReference>
<dbReference type="PANTHER" id="PTHR24185">
    <property type="entry name" value="CALCIUM-INDEPENDENT PHOSPHOLIPASE A2-GAMMA"/>
    <property type="match status" value="1"/>
</dbReference>
<proteinExistence type="inferred from homology"/>
<dbReference type="Proteomes" id="UP001605036">
    <property type="component" value="Unassembled WGS sequence"/>
</dbReference>
<evidence type="ECO:0000256" key="5">
    <source>
        <dbReference type="ARBA" id="ARBA00023098"/>
    </source>
</evidence>
<keyword evidence="4 6" id="KW-0442">Lipid degradation</keyword>
<dbReference type="PROSITE" id="PS51635">
    <property type="entry name" value="PNPLA"/>
    <property type="match status" value="1"/>
</dbReference>
<dbReference type="InterPro" id="IPR002641">
    <property type="entry name" value="PNPLA_dom"/>
</dbReference>
<feature type="active site" description="Nucleophile" evidence="6">
    <location>
        <position position="595"/>
    </location>
</feature>
<dbReference type="Gene3D" id="1.25.10.10">
    <property type="entry name" value="Leucine-rich Repeat Variant"/>
    <property type="match status" value="1"/>
</dbReference>
<dbReference type="InterPro" id="IPR011989">
    <property type="entry name" value="ARM-like"/>
</dbReference>
<comment type="caution">
    <text evidence="10">The sequence shown here is derived from an EMBL/GenBank/DDBJ whole genome shotgun (WGS) entry which is preliminary data.</text>
</comment>
<dbReference type="InterPro" id="IPR001611">
    <property type="entry name" value="Leu-rich_rpt"/>
</dbReference>
<keyword evidence="1" id="KW-0433">Leucine-rich repeat</keyword>
<feature type="short sequence motif" description="GXSXG" evidence="6">
    <location>
        <begin position="593"/>
        <end position="597"/>
    </location>
</feature>
<feature type="region of interest" description="Disordered" evidence="8">
    <location>
        <begin position="1278"/>
        <end position="1313"/>
    </location>
</feature>
<dbReference type="EMBL" id="JBHFFA010000001">
    <property type="protein sequence ID" value="KAL2653265.1"/>
    <property type="molecule type" value="Genomic_DNA"/>
</dbReference>
<dbReference type="PROSITE" id="PS51450">
    <property type="entry name" value="LRR"/>
    <property type="match status" value="1"/>
</dbReference>
<feature type="short sequence motif" description="GXGXXG" evidence="6">
    <location>
        <begin position="561"/>
        <end position="566"/>
    </location>
</feature>
<dbReference type="SUPFAM" id="SSF48371">
    <property type="entry name" value="ARM repeat"/>
    <property type="match status" value="1"/>
</dbReference>
<feature type="short sequence motif" description="DGA/G" evidence="6">
    <location>
        <begin position="792"/>
        <end position="794"/>
    </location>
</feature>
<feature type="compositionally biased region" description="Basic and acidic residues" evidence="8">
    <location>
        <begin position="1299"/>
        <end position="1313"/>
    </location>
</feature>
<keyword evidence="11" id="KW-1185">Reference proteome</keyword>
<keyword evidence="5 6" id="KW-0443">Lipid metabolism</keyword>
<dbReference type="InterPro" id="IPR032675">
    <property type="entry name" value="LRR_dom_sf"/>
</dbReference>
<feature type="active site" description="Proton acceptor" evidence="6">
    <location>
        <position position="792"/>
    </location>
</feature>
<dbReference type="InterPro" id="IPR016024">
    <property type="entry name" value="ARM-type_fold"/>
</dbReference>
<evidence type="ECO:0000313" key="10">
    <source>
        <dbReference type="EMBL" id="KAL2653265.1"/>
    </source>
</evidence>
<dbReference type="PANTHER" id="PTHR24185:SF1">
    <property type="entry name" value="CALCIUM-INDEPENDENT PHOSPHOLIPASE A2-GAMMA"/>
    <property type="match status" value="1"/>
</dbReference>